<evidence type="ECO:0000313" key="11">
    <source>
        <dbReference type="EMBL" id="AOE48113.1"/>
    </source>
</evidence>
<evidence type="ECO:0000256" key="1">
    <source>
        <dbReference type="ARBA" id="ARBA00004651"/>
    </source>
</evidence>
<reference evidence="11" key="2">
    <citation type="journal article" date="2016" name="PLoS ONE">
        <title>Molecular Characterization and Sex Distribution of Chemosensory Receptor Gene Family Based on Transcriptome Analysis of Scaeva pyrastri.</title>
        <authorList>
            <person name="Li X.M."/>
            <person name="Zhu X.Y."/>
            <person name="He P."/>
            <person name="Xu L."/>
            <person name="Sun L."/>
            <person name="Chen L."/>
            <person name="Wang Z.Q."/>
            <person name="Deng D.G."/>
            <person name="Zhang Y.N."/>
        </authorList>
    </citation>
    <scope>NUCLEOTIDE SEQUENCE</scope>
</reference>
<dbReference type="GO" id="GO:0005886">
    <property type="term" value="C:plasma membrane"/>
    <property type="evidence" value="ECO:0007669"/>
    <property type="project" value="UniProtKB-SubCell"/>
</dbReference>
<evidence type="ECO:0000259" key="10">
    <source>
        <dbReference type="Pfam" id="PF00060"/>
    </source>
</evidence>
<feature type="domain" description="Ionotropic glutamate receptor C-terminal" evidence="10">
    <location>
        <begin position="348"/>
        <end position="617"/>
    </location>
</feature>
<dbReference type="PANTHER" id="PTHR42643:SF40">
    <property type="entry name" value="IONOTROPIC RECEPTOR 41A-RELATED"/>
    <property type="match status" value="1"/>
</dbReference>
<dbReference type="SUPFAM" id="SSF53850">
    <property type="entry name" value="Periplasmic binding protein-like II"/>
    <property type="match status" value="1"/>
</dbReference>
<dbReference type="PANTHER" id="PTHR42643">
    <property type="entry name" value="IONOTROPIC RECEPTOR 20A-RELATED"/>
    <property type="match status" value="1"/>
</dbReference>
<dbReference type="InterPro" id="IPR052192">
    <property type="entry name" value="Insect_Ionotropic_Sensory_Rcpt"/>
</dbReference>
<keyword evidence="3" id="KW-1003">Cell membrane</keyword>
<evidence type="ECO:0000256" key="9">
    <source>
        <dbReference type="SAM" id="Phobius"/>
    </source>
</evidence>
<evidence type="ECO:0000256" key="3">
    <source>
        <dbReference type="ARBA" id="ARBA00022475"/>
    </source>
</evidence>
<evidence type="ECO:0000256" key="4">
    <source>
        <dbReference type="ARBA" id="ARBA00022692"/>
    </source>
</evidence>
<keyword evidence="4 9" id="KW-0812">Transmembrane</keyword>
<feature type="transmembrane region" description="Helical" evidence="9">
    <location>
        <begin position="607"/>
        <end position="627"/>
    </location>
</feature>
<evidence type="ECO:0000256" key="2">
    <source>
        <dbReference type="ARBA" id="ARBA00008685"/>
    </source>
</evidence>
<organism evidence="11">
    <name type="scientific">Scaeva pyrastri</name>
    <name type="common">Hoverfly</name>
    <name type="synonym">Musca pyrastri</name>
    <dbReference type="NCBI Taxonomy" id="219539"/>
    <lineage>
        <taxon>Eukaryota</taxon>
        <taxon>Metazoa</taxon>
        <taxon>Ecdysozoa</taxon>
        <taxon>Arthropoda</taxon>
        <taxon>Hexapoda</taxon>
        <taxon>Insecta</taxon>
        <taxon>Pterygota</taxon>
        <taxon>Neoptera</taxon>
        <taxon>Endopterygota</taxon>
        <taxon>Diptera</taxon>
        <taxon>Brachycera</taxon>
        <taxon>Muscomorpha</taxon>
        <taxon>Syrphoidea</taxon>
        <taxon>Syrphidae</taxon>
        <taxon>Syrphinae</taxon>
        <taxon>Syrphini</taxon>
        <taxon>Scaeva</taxon>
    </lineage>
</organism>
<reference evidence="11" key="1">
    <citation type="submission" date="2015-12" db="EMBL/GenBank/DDBJ databases">
        <authorList>
            <person name="Shamseldin A."/>
            <person name="Moawad H."/>
            <person name="Abd El-Rahim W.M."/>
            <person name="Sadowsky M.J."/>
        </authorList>
    </citation>
    <scope>NUCLEOTIDE SEQUENCE</scope>
</reference>
<keyword evidence="6 9" id="KW-0472">Membrane</keyword>
<evidence type="ECO:0000256" key="6">
    <source>
        <dbReference type="ARBA" id="ARBA00023136"/>
    </source>
</evidence>
<dbReference type="AlphaFoldDB" id="A0A1B3B7C8"/>
<dbReference type="GO" id="GO:0050907">
    <property type="term" value="P:detection of chemical stimulus involved in sensory perception"/>
    <property type="evidence" value="ECO:0007669"/>
    <property type="project" value="UniProtKB-ARBA"/>
</dbReference>
<protein>
    <submittedName>
        <fullName evidence="11">Putative ionotropic receptor IR9</fullName>
    </submittedName>
</protein>
<evidence type="ECO:0000256" key="7">
    <source>
        <dbReference type="ARBA" id="ARBA00023170"/>
    </source>
</evidence>
<evidence type="ECO:0000256" key="8">
    <source>
        <dbReference type="ARBA" id="ARBA00023180"/>
    </source>
</evidence>
<keyword evidence="8" id="KW-0325">Glycoprotein</keyword>
<name>A0A1B3B7C8_SCAPY</name>
<dbReference type="EMBL" id="KU291863">
    <property type="protein sequence ID" value="AOE48113.1"/>
    <property type="molecule type" value="mRNA"/>
</dbReference>
<keyword evidence="7 11" id="KW-0675">Receptor</keyword>
<comment type="subcellular location">
    <subcellularLocation>
        <location evidence="1">Cell membrane</location>
        <topology evidence="1">Multi-pass membrane protein</topology>
    </subcellularLocation>
</comment>
<proteinExistence type="evidence at transcript level"/>
<accession>A0A1B3B7C8</accession>
<sequence>MISIPNSYISVLINFIVQTYHYDATSLCVVFNENFPFTLHQTEADNYVAIRSLYRPTLNETKNIPFDQLDVLSKFEGKLVESIEYTHCESFIAFEEEIMIFVGSFMKSVLHSKWRSLKNRFLFVYTEGRFDENSAEFDQPFFQDLTNILLIEISKNGTVFDLKTTKFVGSRKNHPEELVFLDRYYGETNTFEFSNNLYPDKVRDLQGRELISAVFPYEPFAILRNATEKNHFIDVKDGNEDPSKSHLYDGTDAQILFQLCRLYNCTIQVDTSEEEEWGFVYENYTADGVLGLVFNRKADIGMMAMYMWMEVYWHLDMSYPFSRDGVRCLVPVPKRLTSWLLPFEPFQVTLWLGLSGCLFLEFLALMFTRKLGKEDIEEHSWKSSMEFSFISTLKLLISQGTSYIIKSTSLRIIMFSCYIIDIIITSVYSGGLASILTIPAFGEPPDTKERLVKQNFIWGATSYAWIASLANTKDEVMLKIKDLFRIYTVKELVEKSLAGEIGVALERLTWGHFAFYKFIDQEIVDKMKLMTEDLYYAYVVAFTPRPWALLEKFNLCILLIQSSGISKHWEWKVVNDHLDEKLQRQIEDSAWANFGDGGAVQLGLTNFAGIIVLWIAGIIFSVLVFAVEIISNRKLKPNENLTI</sequence>
<dbReference type="Pfam" id="PF00060">
    <property type="entry name" value="Lig_chan"/>
    <property type="match status" value="1"/>
</dbReference>
<comment type="similarity">
    <text evidence="2">Belongs to the glutamate-gated ion channel (TC 1.A.10.1) family.</text>
</comment>
<evidence type="ECO:0000256" key="5">
    <source>
        <dbReference type="ARBA" id="ARBA00022989"/>
    </source>
</evidence>
<feature type="transmembrane region" description="Helical" evidence="9">
    <location>
        <begin position="348"/>
        <end position="367"/>
    </location>
</feature>
<keyword evidence="5 9" id="KW-1133">Transmembrane helix</keyword>
<dbReference type="Gene3D" id="3.40.190.10">
    <property type="entry name" value="Periplasmic binding protein-like II"/>
    <property type="match status" value="1"/>
</dbReference>
<dbReference type="GO" id="GO:0015276">
    <property type="term" value="F:ligand-gated monoatomic ion channel activity"/>
    <property type="evidence" value="ECO:0007669"/>
    <property type="project" value="InterPro"/>
</dbReference>
<feature type="transmembrane region" description="Helical" evidence="9">
    <location>
        <begin position="417"/>
        <end position="441"/>
    </location>
</feature>
<dbReference type="InterPro" id="IPR001320">
    <property type="entry name" value="Iontro_rcpt_C"/>
</dbReference>
<dbReference type="Gene3D" id="1.10.287.70">
    <property type="match status" value="1"/>
</dbReference>